<organism evidence="1 2">
    <name type="scientific">Serratia rhizosphaerae</name>
    <dbReference type="NCBI Taxonomy" id="2597702"/>
    <lineage>
        <taxon>Bacteria</taxon>
        <taxon>Pseudomonadati</taxon>
        <taxon>Pseudomonadota</taxon>
        <taxon>Gammaproteobacteria</taxon>
        <taxon>Enterobacterales</taxon>
        <taxon>Yersiniaceae</taxon>
        <taxon>Serratia</taxon>
    </lineage>
</organism>
<dbReference type="EMBL" id="CP041764">
    <property type="protein sequence ID" value="QHA88195.1"/>
    <property type="molecule type" value="Genomic_DNA"/>
</dbReference>
<dbReference type="Gene3D" id="1.10.10.60">
    <property type="entry name" value="Homeodomain-like"/>
    <property type="match status" value="1"/>
</dbReference>
<evidence type="ECO:0000313" key="2">
    <source>
        <dbReference type="Proteomes" id="UP000430368"/>
    </source>
</evidence>
<accession>A0ABX6GPK7</accession>
<protein>
    <submittedName>
        <fullName evidence="1">Helix-turn-helix domain-containing protein</fullName>
    </submittedName>
</protein>
<evidence type="ECO:0000313" key="1">
    <source>
        <dbReference type="EMBL" id="QHA88195.1"/>
    </source>
</evidence>
<reference evidence="1 2" key="1">
    <citation type="submission" date="2019-07" db="EMBL/GenBank/DDBJ databases">
        <title>Serratia dokdonensis sp. nov., an elicitor of systemic resistance in Nicotiana Tabacum.</title>
        <authorList>
            <person name="Son J.-S."/>
            <person name="Hwang Y.-J."/>
            <person name="Lee S.-Y."/>
            <person name="Ghim S.-Y."/>
        </authorList>
    </citation>
    <scope>NUCLEOTIDE SEQUENCE [LARGE SCALE GENOMIC DNA]</scope>
    <source>
        <strain evidence="1 2">KUDC3025</strain>
    </source>
</reference>
<dbReference type="RefSeq" id="WP_160030117.1">
    <property type="nucleotide sequence ID" value="NZ_CP041764.1"/>
</dbReference>
<keyword evidence="2" id="KW-1185">Reference proteome</keyword>
<gene>
    <name evidence="1" type="ORF">FO014_15195</name>
</gene>
<proteinExistence type="predicted"/>
<dbReference type="Proteomes" id="UP000430368">
    <property type="component" value="Chromosome"/>
</dbReference>
<name>A0ABX6GPK7_9GAMM</name>
<sequence length="262" mass="29318">MINDMDLPDQFPNPRDTLPAYAQQWWDRFANGAQPDITALQQIPAYRTTWELFCEATGRNASGTAAAFSELKKAERKYYAAVRAMYPNQYRVPQTDYNGMVRDALDFYQDGEKRSASGIVGGYVPKEHARAVANRKGQRKRMRRAIEANKPHPAYAAITSRIGKQGVNSMAQDTVSMTLVRLMMEAGTQRTLDTMSYEVAELKAQVAALEAFQSATEKRHTIEDAGQDPKELARSMRASGKSLGEIAKATGRSRSTVQRWVK</sequence>